<feature type="chain" id="PRO_5003251933" description="Surface-adhesin protein E-like domain-containing protein" evidence="2">
    <location>
        <begin position="21"/>
        <end position="149"/>
    </location>
</feature>
<dbReference type="Proteomes" id="UP000004088">
    <property type="component" value="Unassembled WGS sequence"/>
</dbReference>
<reference evidence="4 5" key="1">
    <citation type="submission" date="2011-01" db="EMBL/GenBank/DDBJ databases">
        <authorList>
            <person name="Muzny D."/>
            <person name="Qin X."/>
            <person name="Deng J."/>
            <person name="Jiang H."/>
            <person name="Liu Y."/>
            <person name="Qu J."/>
            <person name="Song X.-Z."/>
            <person name="Zhang L."/>
            <person name="Thornton R."/>
            <person name="Coyle M."/>
            <person name="Francisco L."/>
            <person name="Jackson L."/>
            <person name="Javaid M."/>
            <person name="Korchina V."/>
            <person name="Kovar C."/>
            <person name="Mata R."/>
            <person name="Mathew T."/>
            <person name="Ngo R."/>
            <person name="Nguyen L."/>
            <person name="Nguyen N."/>
            <person name="Okwuonu G."/>
            <person name="Ongeri F."/>
            <person name="Pham C."/>
            <person name="Simmons D."/>
            <person name="Wilczek-Boney K."/>
            <person name="Hale W."/>
            <person name="Jakkamsetti A."/>
            <person name="Pham P."/>
            <person name="Ruth R."/>
            <person name="San Lucas F."/>
            <person name="Warren J."/>
            <person name="Zhang J."/>
            <person name="Zhao Z."/>
            <person name="Zhou C."/>
            <person name="Zhu D."/>
            <person name="Lee S."/>
            <person name="Bess C."/>
            <person name="Blankenburg K."/>
            <person name="Forbes L."/>
            <person name="Fu Q."/>
            <person name="Gubbala S."/>
            <person name="Hirani K."/>
            <person name="Jayaseelan J.C."/>
            <person name="Lara F."/>
            <person name="Munidasa M."/>
            <person name="Palculict T."/>
            <person name="Patil S."/>
            <person name="Pu L.-L."/>
            <person name="Saada N."/>
            <person name="Tang L."/>
            <person name="Weissenberger G."/>
            <person name="Zhu Y."/>
            <person name="Hemphill L."/>
            <person name="Shang Y."/>
            <person name="Youmans B."/>
            <person name="Ayvaz T."/>
            <person name="Ross M."/>
            <person name="Santibanez J."/>
            <person name="Aqrawi P."/>
            <person name="Gross S."/>
            <person name="Joshi V."/>
            <person name="Fowler G."/>
            <person name="Nazareth L."/>
            <person name="Reid J."/>
            <person name="Worley K."/>
            <person name="Petrosino J."/>
            <person name="Highlander S."/>
            <person name="Gibbs R."/>
        </authorList>
    </citation>
    <scope>NUCLEOTIDE SEQUENCE [LARGE SCALE GENOMIC DNA]</scope>
    <source>
        <strain evidence="4 5">ATCC 33394</strain>
    </source>
</reference>
<keyword evidence="2" id="KW-0732">Signal</keyword>
<proteinExistence type="predicted"/>
<comment type="caution">
    <text evidence="4">The sequence shown here is derived from an EMBL/GenBank/DDBJ whole genome shotgun (WGS) entry which is preliminary data.</text>
</comment>
<dbReference type="HOGENOM" id="CLU_114903_0_0_4"/>
<dbReference type="EMBL" id="AEWV01000020">
    <property type="protein sequence ID" value="EGC17358.1"/>
    <property type="molecule type" value="Genomic_DNA"/>
</dbReference>
<evidence type="ECO:0000256" key="2">
    <source>
        <dbReference type="SAM" id="SignalP"/>
    </source>
</evidence>
<feature type="signal peptide" evidence="2">
    <location>
        <begin position="1"/>
        <end position="20"/>
    </location>
</feature>
<feature type="region of interest" description="Disordered" evidence="1">
    <location>
        <begin position="123"/>
        <end position="149"/>
    </location>
</feature>
<dbReference type="PROSITE" id="PS51257">
    <property type="entry name" value="PROKAR_LIPOPROTEIN"/>
    <property type="match status" value="1"/>
</dbReference>
<evidence type="ECO:0000259" key="3">
    <source>
        <dbReference type="Pfam" id="PF16747"/>
    </source>
</evidence>
<dbReference type="RefSeq" id="WP_003782677.1">
    <property type="nucleotide sequence ID" value="NZ_GL870929.1"/>
</dbReference>
<dbReference type="InterPro" id="IPR031939">
    <property type="entry name" value="Adhesin_E-like"/>
</dbReference>
<evidence type="ECO:0000313" key="4">
    <source>
        <dbReference type="EMBL" id="EGC17358.1"/>
    </source>
</evidence>
<name>F0EZA1_9NEIS</name>
<feature type="domain" description="Surface-adhesin protein E-like" evidence="3">
    <location>
        <begin position="36"/>
        <end position="146"/>
    </location>
</feature>
<evidence type="ECO:0000256" key="1">
    <source>
        <dbReference type="SAM" id="MobiDB-lite"/>
    </source>
</evidence>
<organism evidence="4 5">
    <name type="scientific">Kingella denitrificans ATCC 33394</name>
    <dbReference type="NCBI Taxonomy" id="888741"/>
    <lineage>
        <taxon>Bacteria</taxon>
        <taxon>Pseudomonadati</taxon>
        <taxon>Pseudomonadota</taxon>
        <taxon>Betaproteobacteria</taxon>
        <taxon>Neisseriales</taxon>
        <taxon>Neisseriaceae</taxon>
        <taxon>Kingella</taxon>
    </lineage>
</organism>
<sequence>MKSMKWLVWAMAAGLLAACAKPSPENKVVLDAQGSWRSVGKLHGGNMEVFYDTGSLQKQGNTVSLRSRLVVRDMDKEPYLETPHFKIAVNEWQMNCRGNTVRVTSSHFFDSKKQLLAKHEYSAQDTAAAKPQPDTPAQSLWQAACNGGK</sequence>
<keyword evidence="5" id="KW-1185">Reference proteome</keyword>
<dbReference type="Pfam" id="PF16747">
    <property type="entry name" value="Adhesin_E"/>
    <property type="match status" value="1"/>
</dbReference>
<dbReference type="AlphaFoldDB" id="F0EZA1"/>
<accession>F0EZA1</accession>
<dbReference type="STRING" id="888741.HMPREF9098_1185"/>
<gene>
    <name evidence="4" type="ORF">HMPREF9098_1185</name>
</gene>
<evidence type="ECO:0000313" key="5">
    <source>
        <dbReference type="Proteomes" id="UP000004088"/>
    </source>
</evidence>
<protein>
    <recommendedName>
        <fullName evidence="3">Surface-adhesin protein E-like domain-containing protein</fullName>
    </recommendedName>
</protein>